<sequence length="265" mass="31581">MSDIMLSIVCTTYNHEKYIRETLDGFVIQKTSFPFEIIVHDDASSDRTPNIVKEYEEKYPLLFRNIYRKENWYSQGKNIWEYLFVNVVKGKYIAICEGDDYWIDPLKLEKQVSFLEHHTEYSICYHRVKLLAGKRFELSKIPRKYSMTQYDIARTNYINTPSVIFRNFGNEIDYTLLSQCLASDYVLWLLLSSRGKIYFLDDVMACYRINPNSLWGTKSAIYQYSNWINTIKKLIPKYNYRVSIILCWQLVICECILICKRLGIR</sequence>
<dbReference type="InterPro" id="IPR001173">
    <property type="entry name" value="Glyco_trans_2-like"/>
</dbReference>
<dbReference type="RefSeq" id="WP_081308196.1">
    <property type="nucleotide sequence ID" value="NZ_CP131537.1"/>
</dbReference>
<proteinExistence type="predicted"/>
<evidence type="ECO:0000259" key="1">
    <source>
        <dbReference type="Pfam" id="PF00535"/>
    </source>
</evidence>
<comment type="caution">
    <text evidence="2">The sequence shown here is derived from an EMBL/GenBank/DDBJ whole genome shotgun (WGS) entry which is preliminary data.</text>
</comment>
<protein>
    <submittedName>
        <fullName evidence="2">Glycosyltransferase</fullName>
    </submittedName>
</protein>
<feature type="domain" description="Glycosyltransferase 2-like" evidence="1">
    <location>
        <begin position="7"/>
        <end position="165"/>
    </location>
</feature>
<organism evidence="2 3">
    <name type="scientific">Bacteroides fragilis</name>
    <dbReference type="NCBI Taxonomy" id="817"/>
    <lineage>
        <taxon>Bacteria</taxon>
        <taxon>Pseudomonadati</taxon>
        <taxon>Bacteroidota</taxon>
        <taxon>Bacteroidia</taxon>
        <taxon>Bacteroidales</taxon>
        <taxon>Bacteroidaceae</taxon>
        <taxon>Bacteroides</taxon>
    </lineage>
</organism>
<dbReference type="GO" id="GO:0016758">
    <property type="term" value="F:hexosyltransferase activity"/>
    <property type="evidence" value="ECO:0007669"/>
    <property type="project" value="UniProtKB-ARBA"/>
</dbReference>
<dbReference type="EMBL" id="VWAQ01000012">
    <property type="protein sequence ID" value="KAA5206768.1"/>
    <property type="molecule type" value="Genomic_DNA"/>
</dbReference>
<accession>A0A5M5XDR2</accession>
<dbReference type="AlphaFoldDB" id="A0A5M5XDR2"/>
<gene>
    <name evidence="2" type="ORF">F2Z25_14405</name>
</gene>
<dbReference type="InterPro" id="IPR029044">
    <property type="entry name" value="Nucleotide-diphossugar_trans"/>
</dbReference>
<dbReference type="SUPFAM" id="SSF53448">
    <property type="entry name" value="Nucleotide-diphospho-sugar transferases"/>
    <property type="match status" value="1"/>
</dbReference>
<name>A0A5M5XDR2_BACFG</name>
<reference evidence="2 3" key="1">
    <citation type="journal article" date="2019" name="Nat. Med.">
        <title>A library of human gut bacterial isolates paired with longitudinal multiomics data enables mechanistic microbiome research.</title>
        <authorList>
            <person name="Poyet M."/>
            <person name="Groussin M."/>
            <person name="Gibbons S.M."/>
            <person name="Avila-Pacheco J."/>
            <person name="Jiang X."/>
            <person name="Kearney S.M."/>
            <person name="Perrotta A.R."/>
            <person name="Berdy B."/>
            <person name="Zhao S."/>
            <person name="Lieberman T.D."/>
            <person name="Swanson P.K."/>
            <person name="Smith M."/>
            <person name="Roesemann S."/>
            <person name="Alexander J.E."/>
            <person name="Rich S.A."/>
            <person name="Livny J."/>
            <person name="Vlamakis H."/>
            <person name="Clish C."/>
            <person name="Bullock K."/>
            <person name="Deik A."/>
            <person name="Scott J."/>
            <person name="Pierce K.A."/>
            <person name="Xavier R.J."/>
            <person name="Alm E.J."/>
        </authorList>
    </citation>
    <scope>NUCLEOTIDE SEQUENCE [LARGE SCALE GENOMIC DNA]</scope>
    <source>
        <strain evidence="2 3">BIOML-A1</strain>
    </source>
</reference>
<dbReference type="Pfam" id="PF00535">
    <property type="entry name" value="Glycos_transf_2"/>
    <property type="match status" value="1"/>
</dbReference>
<dbReference type="PANTHER" id="PTHR22916:SF3">
    <property type="entry name" value="UDP-GLCNAC:BETAGAL BETA-1,3-N-ACETYLGLUCOSAMINYLTRANSFERASE-LIKE PROTEIN 1"/>
    <property type="match status" value="1"/>
</dbReference>
<evidence type="ECO:0000313" key="3">
    <source>
        <dbReference type="Proteomes" id="UP000429838"/>
    </source>
</evidence>
<dbReference type="Gene3D" id="3.90.550.10">
    <property type="entry name" value="Spore Coat Polysaccharide Biosynthesis Protein SpsA, Chain A"/>
    <property type="match status" value="1"/>
</dbReference>
<keyword evidence="2" id="KW-0808">Transferase</keyword>
<dbReference type="PANTHER" id="PTHR22916">
    <property type="entry name" value="GLYCOSYLTRANSFERASE"/>
    <property type="match status" value="1"/>
</dbReference>
<dbReference type="Proteomes" id="UP000429838">
    <property type="component" value="Unassembled WGS sequence"/>
</dbReference>
<evidence type="ECO:0000313" key="2">
    <source>
        <dbReference type="EMBL" id="KAA5206768.1"/>
    </source>
</evidence>